<feature type="region of interest" description="Disordered" evidence="1">
    <location>
        <begin position="657"/>
        <end position="691"/>
    </location>
</feature>
<feature type="region of interest" description="Disordered" evidence="1">
    <location>
        <begin position="440"/>
        <end position="460"/>
    </location>
</feature>
<dbReference type="GeneID" id="118276674"/>
<feature type="compositionally biased region" description="Polar residues" evidence="1">
    <location>
        <begin position="73"/>
        <end position="86"/>
    </location>
</feature>
<feature type="compositionally biased region" description="Basic and acidic residues" evidence="1">
    <location>
        <begin position="292"/>
        <end position="307"/>
    </location>
</feature>
<feature type="compositionally biased region" description="Basic and acidic residues" evidence="1">
    <location>
        <begin position="185"/>
        <end position="195"/>
    </location>
</feature>
<reference evidence="4" key="1">
    <citation type="submission" date="2025-08" db="UniProtKB">
        <authorList>
            <consortium name="RefSeq"/>
        </authorList>
    </citation>
    <scope>IDENTIFICATION</scope>
    <source>
        <tissue evidence="4">Whole larval tissue</tissue>
    </source>
</reference>
<sequence length="691" mass="77729">MLFYSALFVCFLVVLASDNTEVKKAEPDKIETIFADVIKNISRVNNVLQELINNYEQLQKVYISQENFDRPELSSQGDTEHSSQNIKKPKTPTPYVHKQAGTRMILSDTEIDKTTKGRTDKTVIKKTTAYDPTALSDSSDMEKIIQRDVKKLKQLEESRNVKKAATDTLAASIPQRQPVIHPNLHSKEDKSKESQNTKIIFINTQKKVRDKTDKEPKTMGEQTVDDNSMKLNPKYDTKDILNKDELNSNVRPQNVNDRNISSIVINKLHSYSIDGLGKPLDVEIQIGVNPENSKDVEKQRDADKERNQLNSKYLVKQEMPRNVDKFRKVTTEDPNDPDNQRNYASPRNADIIKSPDNPSNRHRESENPRGTGNLSHKEALKRPGNQEHPIYSKEFGHATASEEKYVLTDDDESIHINKKLKTVNNIAVSQIETATLRTHVDNKSAQKNQGDTSSDISDDDDALTKDMFKTSVLRQAYGDACLKLVVRKCYRACKKVYVTSCKTTHCKSDLKEIFQRSSRTGCIKEFVDKKEDCDSDKKHAFRAGESPDGLHVDITREGYLAVACQPQTGTGLSELRRHLLPNKGTINASNVNSKGNDIELNLLRDRYEKACQKLSRGKCTTACNYAQNATCVKFECGKKLKKNLRRNCKAKCRIAYSSTSKKKGSGSGSDSGSDSDDDDSGTDDSGESESE</sequence>
<feature type="region of interest" description="Disordered" evidence="1">
    <location>
        <begin position="70"/>
        <end position="95"/>
    </location>
</feature>
<keyword evidence="3" id="KW-1185">Reference proteome</keyword>
<gene>
    <name evidence="4" type="primary">LOC118276674</name>
</gene>
<dbReference type="RefSeq" id="XP_035450993.1">
    <property type="nucleotide sequence ID" value="XM_035595100.2"/>
</dbReference>
<organism evidence="3 4">
    <name type="scientific">Spodoptera frugiperda</name>
    <name type="common">Fall armyworm</name>
    <dbReference type="NCBI Taxonomy" id="7108"/>
    <lineage>
        <taxon>Eukaryota</taxon>
        <taxon>Metazoa</taxon>
        <taxon>Ecdysozoa</taxon>
        <taxon>Arthropoda</taxon>
        <taxon>Hexapoda</taxon>
        <taxon>Insecta</taxon>
        <taxon>Pterygota</taxon>
        <taxon>Neoptera</taxon>
        <taxon>Endopterygota</taxon>
        <taxon>Lepidoptera</taxon>
        <taxon>Glossata</taxon>
        <taxon>Ditrysia</taxon>
        <taxon>Noctuoidea</taxon>
        <taxon>Noctuidae</taxon>
        <taxon>Amphipyrinae</taxon>
        <taxon>Spodoptera</taxon>
    </lineage>
</organism>
<evidence type="ECO:0000256" key="2">
    <source>
        <dbReference type="SAM" id="SignalP"/>
    </source>
</evidence>
<keyword evidence="2" id="KW-0732">Signal</keyword>
<feature type="chain" id="PRO_5040289008" evidence="2">
    <location>
        <begin position="17"/>
        <end position="691"/>
    </location>
</feature>
<proteinExistence type="predicted"/>
<dbReference type="Proteomes" id="UP000829999">
    <property type="component" value="Chromosome 17"/>
</dbReference>
<dbReference type="OrthoDB" id="7262743at2759"/>
<evidence type="ECO:0000256" key="1">
    <source>
        <dbReference type="SAM" id="MobiDB-lite"/>
    </source>
</evidence>
<evidence type="ECO:0000313" key="3">
    <source>
        <dbReference type="Proteomes" id="UP000829999"/>
    </source>
</evidence>
<name>A0A9R0DFE1_SPOFR</name>
<feature type="region of interest" description="Disordered" evidence="1">
    <location>
        <begin position="168"/>
        <end position="234"/>
    </location>
</feature>
<feature type="compositionally biased region" description="Basic and acidic residues" evidence="1">
    <location>
        <begin position="318"/>
        <end position="331"/>
    </location>
</feature>
<dbReference type="AlphaFoldDB" id="A0A9R0DFE1"/>
<feature type="compositionally biased region" description="Polar residues" evidence="1">
    <location>
        <begin position="196"/>
        <end position="205"/>
    </location>
</feature>
<feature type="signal peptide" evidence="2">
    <location>
        <begin position="1"/>
        <end position="16"/>
    </location>
</feature>
<evidence type="ECO:0000313" key="4">
    <source>
        <dbReference type="RefSeq" id="XP_035450993.1"/>
    </source>
</evidence>
<accession>A0A9R0DFE1</accession>
<feature type="compositionally biased region" description="Basic and acidic residues" evidence="1">
    <location>
        <begin position="375"/>
        <end position="396"/>
    </location>
</feature>
<feature type="region of interest" description="Disordered" evidence="1">
    <location>
        <begin position="291"/>
        <end position="396"/>
    </location>
</feature>
<feature type="compositionally biased region" description="Acidic residues" evidence="1">
    <location>
        <begin position="673"/>
        <end position="691"/>
    </location>
</feature>
<protein>
    <submittedName>
        <fullName evidence="4">Uncharacterized protein LOC118276674 isoform X1</fullName>
    </submittedName>
</protein>